<feature type="repeat" description="TPR" evidence="3">
    <location>
        <begin position="63"/>
        <end position="96"/>
    </location>
</feature>
<name>A0A0F5JG06_9BACT</name>
<dbReference type="PANTHER" id="PTHR44858">
    <property type="entry name" value="TETRATRICOPEPTIDE REPEAT PROTEIN 6"/>
    <property type="match status" value="1"/>
</dbReference>
<evidence type="ECO:0000256" key="3">
    <source>
        <dbReference type="PROSITE-ProRule" id="PRU00339"/>
    </source>
</evidence>
<keyword evidence="5" id="KW-1185">Reference proteome</keyword>
<feature type="repeat" description="TPR" evidence="3">
    <location>
        <begin position="199"/>
        <end position="232"/>
    </location>
</feature>
<dbReference type="EMBL" id="AQHW01000014">
    <property type="protein sequence ID" value="KKB56633.1"/>
    <property type="molecule type" value="Genomic_DNA"/>
</dbReference>
<evidence type="ECO:0000313" key="4">
    <source>
        <dbReference type="EMBL" id="KKB56633.1"/>
    </source>
</evidence>
<evidence type="ECO:0000256" key="1">
    <source>
        <dbReference type="ARBA" id="ARBA00022737"/>
    </source>
</evidence>
<comment type="caution">
    <text evidence="4">The sequence shown here is derived from an EMBL/GenBank/DDBJ whole genome shotgun (WGS) entry which is preliminary data.</text>
</comment>
<reference evidence="4 5" key="1">
    <citation type="submission" date="2013-04" db="EMBL/GenBank/DDBJ databases">
        <title>The Genome Sequence of Parabacteroides gordonii DSM 23371.</title>
        <authorList>
            <consortium name="The Broad Institute Genomics Platform"/>
            <person name="Earl A."/>
            <person name="Ward D."/>
            <person name="Feldgarden M."/>
            <person name="Gevers D."/>
            <person name="Martens E."/>
            <person name="Sakamoto M."/>
            <person name="Benno Y."/>
            <person name="Suzuki N."/>
            <person name="Matsunaga N."/>
            <person name="Koshihara K."/>
            <person name="Seki M."/>
            <person name="Komiya H."/>
            <person name="Walker B."/>
            <person name="Young S."/>
            <person name="Zeng Q."/>
            <person name="Gargeya S."/>
            <person name="Fitzgerald M."/>
            <person name="Haas B."/>
            <person name="Abouelleil A."/>
            <person name="Allen A.W."/>
            <person name="Alvarado L."/>
            <person name="Arachchi H.M."/>
            <person name="Berlin A.M."/>
            <person name="Chapman S.B."/>
            <person name="Gainer-Dewar J."/>
            <person name="Goldberg J."/>
            <person name="Griggs A."/>
            <person name="Gujja S."/>
            <person name="Hansen M."/>
            <person name="Howarth C."/>
            <person name="Imamovic A."/>
            <person name="Ireland A."/>
            <person name="Larimer J."/>
            <person name="McCowan C."/>
            <person name="Murphy C."/>
            <person name="Pearson M."/>
            <person name="Poon T.W."/>
            <person name="Priest M."/>
            <person name="Roberts A."/>
            <person name="Saif S."/>
            <person name="Shea T."/>
            <person name="Sisk P."/>
            <person name="Sykes S."/>
            <person name="Wortman J."/>
            <person name="Nusbaum C."/>
            <person name="Birren B."/>
        </authorList>
    </citation>
    <scope>NUCLEOTIDE SEQUENCE [LARGE SCALE GENOMIC DNA]</scope>
    <source>
        <strain evidence="4 5">MS-1</strain>
    </source>
</reference>
<dbReference type="SUPFAM" id="SSF48452">
    <property type="entry name" value="TPR-like"/>
    <property type="match status" value="2"/>
</dbReference>
<evidence type="ECO:0000313" key="5">
    <source>
        <dbReference type="Proteomes" id="UP000033035"/>
    </source>
</evidence>
<feature type="repeat" description="TPR" evidence="3">
    <location>
        <begin position="165"/>
        <end position="198"/>
    </location>
</feature>
<dbReference type="STRING" id="1203610.HMPREF1536_02269"/>
<dbReference type="Pfam" id="PF13181">
    <property type="entry name" value="TPR_8"/>
    <property type="match status" value="1"/>
</dbReference>
<evidence type="ECO:0000256" key="2">
    <source>
        <dbReference type="ARBA" id="ARBA00022803"/>
    </source>
</evidence>
<dbReference type="Gene3D" id="1.25.40.10">
    <property type="entry name" value="Tetratricopeptide repeat domain"/>
    <property type="match status" value="3"/>
</dbReference>
<dbReference type="PATRIC" id="fig|1203610.3.peg.2330"/>
<organism evidence="4 5">
    <name type="scientific">Parabacteroides gordonii MS-1 = DSM 23371</name>
    <dbReference type="NCBI Taxonomy" id="1203610"/>
    <lineage>
        <taxon>Bacteria</taxon>
        <taxon>Pseudomonadati</taxon>
        <taxon>Bacteroidota</taxon>
        <taxon>Bacteroidia</taxon>
        <taxon>Bacteroidales</taxon>
        <taxon>Tannerellaceae</taxon>
        <taxon>Parabacteroides</taxon>
    </lineage>
</organism>
<proteinExistence type="predicted"/>
<protein>
    <submittedName>
        <fullName evidence="4">Pentatricopeptide repeat domain-containing protein</fullName>
    </submittedName>
</protein>
<dbReference type="InterPro" id="IPR011990">
    <property type="entry name" value="TPR-like_helical_dom_sf"/>
</dbReference>
<sequence length="321" mass="35939">MGNFFTSLFSSSKKNEDTVEEKVKNDQKNFDILKYDGVRAQKMGQVAYAIKCFTEALNIEEDFETMNYLVSAYSMTNETGKALDVLNRMVELEPEHVNTLLTRVSVLFMLDKDQEVIADCMRVIELDASNHLPWFLMAKAKRTTGDPLGAIADLTKAIALKDDFTDAYLLRAEILLAMKQGKEALPDIEKAISLAPEEETTYLVRGKIHESLGDLGAAAADYQQALDLNPFNEDACILKGTLLITKEQLDEAIAFFDDAIDIKPDFAKAYAERGRAKNLKGDKEGAFDDLKKSIELNPEGEEAKKFEGQHNFDNMYKGGIF</sequence>
<dbReference type="PROSITE" id="PS50005">
    <property type="entry name" value="TPR"/>
    <property type="match status" value="5"/>
</dbReference>
<dbReference type="SMART" id="SM00028">
    <property type="entry name" value="TPR"/>
    <property type="match status" value="7"/>
</dbReference>
<dbReference type="RefSeq" id="WP_028728275.1">
    <property type="nucleotide sequence ID" value="NZ_AUAE01000028.1"/>
</dbReference>
<dbReference type="Proteomes" id="UP000033035">
    <property type="component" value="Unassembled WGS sequence"/>
</dbReference>
<keyword evidence="2 3" id="KW-0802">TPR repeat</keyword>
<dbReference type="PANTHER" id="PTHR44858:SF1">
    <property type="entry name" value="UDP-N-ACETYLGLUCOSAMINE--PEPTIDE N-ACETYLGLUCOSAMINYLTRANSFERASE SPINDLY-RELATED"/>
    <property type="match status" value="1"/>
</dbReference>
<dbReference type="InterPro" id="IPR019734">
    <property type="entry name" value="TPR_rpt"/>
</dbReference>
<dbReference type="HOGENOM" id="CLU_003728_3_0_10"/>
<gene>
    <name evidence="4" type="ORF">HMPREF1536_02269</name>
</gene>
<keyword evidence="1" id="KW-0677">Repeat</keyword>
<feature type="repeat" description="TPR" evidence="3">
    <location>
        <begin position="267"/>
        <end position="300"/>
    </location>
</feature>
<accession>A0A0F5JG06</accession>
<dbReference type="Pfam" id="PF13432">
    <property type="entry name" value="TPR_16"/>
    <property type="match status" value="2"/>
</dbReference>
<dbReference type="AlphaFoldDB" id="A0A0F5JG06"/>
<feature type="repeat" description="TPR" evidence="3">
    <location>
        <begin position="233"/>
        <end position="266"/>
    </location>
</feature>
<dbReference type="InterPro" id="IPR050498">
    <property type="entry name" value="Ycf3"/>
</dbReference>